<evidence type="ECO:0000256" key="2">
    <source>
        <dbReference type="SAM" id="Phobius"/>
    </source>
</evidence>
<feature type="transmembrane region" description="Helical" evidence="2">
    <location>
        <begin position="172"/>
        <end position="191"/>
    </location>
</feature>
<feature type="region of interest" description="Disordered" evidence="1">
    <location>
        <begin position="143"/>
        <end position="162"/>
    </location>
</feature>
<evidence type="ECO:0000313" key="4">
    <source>
        <dbReference type="Proteomes" id="UP001165041"/>
    </source>
</evidence>
<protein>
    <recommendedName>
        <fullName evidence="5">DUF3592 domain-containing protein</fullName>
    </recommendedName>
</protein>
<evidence type="ECO:0000313" key="3">
    <source>
        <dbReference type="EMBL" id="GLW69360.1"/>
    </source>
</evidence>
<evidence type="ECO:0000256" key="1">
    <source>
        <dbReference type="SAM" id="MobiDB-lite"/>
    </source>
</evidence>
<dbReference type="RefSeq" id="WP_285735259.1">
    <property type="nucleotide sequence ID" value="NZ_BSSA01000004.1"/>
</dbReference>
<evidence type="ECO:0008006" key="5">
    <source>
        <dbReference type="Google" id="ProtNLM"/>
    </source>
</evidence>
<dbReference type="AlphaFoldDB" id="A0A9W6Q3E2"/>
<reference evidence="3" key="1">
    <citation type="submission" date="2023-02" db="EMBL/GenBank/DDBJ databases">
        <title>Kitasatospora phosalacinea NBRC 14627.</title>
        <authorList>
            <person name="Ichikawa N."/>
            <person name="Sato H."/>
            <person name="Tonouchi N."/>
        </authorList>
    </citation>
    <scope>NUCLEOTIDE SEQUENCE</scope>
    <source>
        <strain evidence="3">NBRC 14627</strain>
    </source>
</reference>
<keyword evidence="2" id="KW-1133">Transmembrane helix</keyword>
<proteinExistence type="predicted"/>
<feature type="transmembrane region" description="Helical" evidence="2">
    <location>
        <begin position="33"/>
        <end position="58"/>
    </location>
</feature>
<organism evidence="3 4">
    <name type="scientific">Kitasatospora phosalacinea</name>
    <dbReference type="NCBI Taxonomy" id="2065"/>
    <lineage>
        <taxon>Bacteria</taxon>
        <taxon>Bacillati</taxon>
        <taxon>Actinomycetota</taxon>
        <taxon>Actinomycetes</taxon>
        <taxon>Kitasatosporales</taxon>
        <taxon>Streptomycetaceae</taxon>
        <taxon>Kitasatospora</taxon>
    </lineage>
</organism>
<dbReference type="Proteomes" id="UP001165041">
    <property type="component" value="Unassembled WGS sequence"/>
</dbReference>
<comment type="caution">
    <text evidence="3">The sequence shown here is derived from an EMBL/GenBank/DDBJ whole genome shotgun (WGS) entry which is preliminary data.</text>
</comment>
<name>A0A9W6Q3E2_9ACTN</name>
<gene>
    <name evidence="3" type="ORF">Kpho02_16590</name>
</gene>
<keyword evidence="2" id="KW-0812">Transmembrane</keyword>
<accession>A0A9W6Q3E2</accession>
<sequence>MFWVGLLLFAVVGGELGAVVQGAARLGEDDPGAIAQFVVAVNLTPWTALLAVALTYAGRRRLAGMHLKGPLAPAFARIEKSRATGEGPDHTVQLDLTVAPEGRPAYRVDGRARVNVMHLQEFAAGRTLDVSYDPERPWRVEVPGRCPDGAGAPLDTAPENTRVHEPKVPWRGALSAVLGAVLLGAALFLLVKGS</sequence>
<dbReference type="EMBL" id="BSSA01000004">
    <property type="protein sequence ID" value="GLW69360.1"/>
    <property type="molecule type" value="Genomic_DNA"/>
</dbReference>
<keyword evidence="2" id="KW-0472">Membrane</keyword>